<protein>
    <submittedName>
        <fullName evidence="2">Putative secreted protein</fullName>
    </submittedName>
</protein>
<proteinExistence type="predicted"/>
<accession>A0A2M4DHP4</accession>
<evidence type="ECO:0000313" key="2">
    <source>
        <dbReference type="EMBL" id="MBW77080.1"/>
    </source>
</evidence>
<keyword evidence="1" id="KW-0732">Signal</keyword>
<feature type="signal peptide" evidence="1">
    <location>
        <begin position="1"/>
        <end position="25"/>
    </location>
</feature>
<reference evidence="2" key="1">
    <citation type="submission" date="2018-01" db="EMBL/GenBank/DDBJ databases">
        <title>An insight into the sialome of Amazonian anophelines.</title>
        <authorList>
            <person name="Ribeiro J.M."/>
            <person name="Scarpassa V."/>
            <person name="Calvo E."/>
        </authorList>
    </citation>
    <scope>NUCLEOTIDE SEQUENCE</scope>
</reference>
<organism evidence="2">
    <name type="scientific">Anopheles darlingi</name>
    <name type="common">Mosquito</name>
    <dbReference type="NCBI Taxonomy" id="43151"/>
    <lineage>
        <taxon>Eukaryota</taxon>
        <taxon>Metazoa</taxon>
        <taxon>Ecdysozoa</taxon>
        <taxon>Arthropoda</taxon>
        <taxon>Hexapoda</taxon>
        <taxon>Insecta</taxon>
        <taxon>Pterygota</taxon>
        <taxon>Neoptera</taxon>
        <taxon>Endopterygota</taxon>
        <taxon>Diptera</taxon>
        <taxon>Nematocera</taxon>
        <taxon>Culicoidea</taxon>
        <taxon>Culicidae</taxon>
        <taxon>Anophelinae</taxon>
        <taxon>Anopheles</taxon>
    </lineage>
</organism>
<sequence length="95" mass="10841">MGQMLKGKSFSFFLPSFFFAPLASGKPLVVWGSELGEGGGGGQHQHFTYDTRMCGRPIPVSLSFSTHFQFQLRFHSVENSALWFQRYHQRFLSMC</sequence>
<name>A0A2M4DHP4_ANODA</name>
<dbReference type="EMBL" id="GGFL01012902">
    <property type="protein sequence ID" value="MBW77080.1"/>
    <property type="molecule type" value="Transcribed_RNA"/>
</dbReference>
<feature type="chain" id="PRO_5014785813" evidence="1">
    <location>
        <begin position="26"/>
        <end position="95"/>
    </location>
</feature>
<evidence type="ECO:0000256" key="1">
    <source>
        <dbReference type="SAM" id="SignalP"/>
    </source>
</evidence>
<dbReference type="AlphaFoldDB" id="A0A2M4DHP4"/>